<dbReference type="NCBIfam" id="TIGR01509">
    <property type="entry name" value="HAD-SF-IA-v3"/>
    <property type="match status" value="1"/>
</dbReference>
<dbReference type="Gene3D" id="3.40.50.1000">
    <property type="entry name" value="HAD superfamily/HAD-like"/>
    <property type="match status" value="1"/>
</dbReference>
<dbReference type="SFLD" id="SFLDG01129">
    <property type="entry name" value="C1.5:_HAD__Beta-PGM__Phosphata"/>
    <property type="match status" value="1"/>
</dbReference>
<dbReference type="PRINTS" id="PR00413">
    <property type="entry name" value="HADHALOGNASE"/>
</dbReference>
<accession>A0ABR2YUY0</accession>
<evidence type="ECO:0000313" key="1">
    <source>
        <dbReference type="EMBL" id="KAK9915344.1"/>
    </source>
</evidence>
<comment type="caution">
    <text evidence="1">The sequence shown here is derived from an EMBL/GenBank/DDBJ whole genome shotgun (WGS) entry which is preliminary data.</text>
</comment>
<dbReference type="PANTHER" id="PTHR42896:SF4">
    <property type="entry name" value="OS08G0485900 PROTEIN"/>
    <property type="match status" value="1"/>
</dbReference>
<name>A0ABR2YUY0_9CHLO</name>
<sequence>MPDLVEAAETIGLKALIFDCDGVILLSEDLHRVAYNAAFENFQIRCNGQGSIANWSVEFYDKLQNSIGGGKPKMRWFFGEYGWPTSTVLPHVPETDEEKALLIDTLQDWKTDKYQEIVSSGEVPAREGVLRLMDEARAEGLLVGVCSAATKSSAICVLESLLGKERFESLDVFMAGDDVEQKKPDPSIYRIAAQRLGVDPSDCLVVEDSTIGLKAALGAGMRCIITYTSSTKDQDFEGAERIMESLAADDATLAVLSRGGSVVDDRVAVVAPT</sequence>
<dbReference type="InterPro" id="IPR023198">
    <property type="entry name" value="PGP-like_dom2"/>
</dbReference>
<dbReference type="Proteomes" id="UP001491310">
    <property type="component" value="Unassembled WGS sequence"/>
</dbReference>
<dbReference type="InterPro" id="IPR044999">
    <property type="entry name" value="CbbY-like"/>
</dbReference>
<dbReference type="PANTHER" id="PTHR42896">
    <property type="entry name" value="XYLULOSE-1,5-BISPHOSPHATE (XUBP) PHOSPHATASE"/>
    <property type="match status" value="1"/>
</dbReference>
<reference evidence="1 2" key="1">
    <citation type="journal article" date="2024" name="Nat. Commun.">
        <title>Phylogenomics reveals the evolutionary origins of lichenization in chlorophyte algae.</title>
        <authorList>
            <person name="Puginier C."/>
            <person name="Libourel C."/>
            <person name="Otte J."/>
            <person name="Skaloud P."/>
            <person name="Haon M."/>
            <person name="Grisel S."/>
            <person name="Petersen M."/>
            <person name="Berrin J.G."/>
            <person name="Delaux P.M."/>
            <person name="Dal Grande F."/>
            <person name="Keller J."/>
        </authorList>
    </citation>
    <scope>NUCLEOTIDE SEQUENCE [LARGE SCALE GENOMIC DNA]</scope>
    <source>
        <strain evidence="1 2">SAG 216-7</strain>
    </source>
</reference>
<gene>
    <name evidence="1" type="ORF">WJX75_007896</name>
</gene>
<protein>
    <recommendedName>
        <fullName evidence="3">HAD-like protein</fullName>
    </recommendedName>
</protein>
<proteinExistence type="predicted"/>
<dbReference type="Gene3D" id="1.10.150.240">
    <property type="entry name" value="Putative phosphatase, domain 2"/>
    <property type="match status" value="1"/>
</dbReference>
<keyword evidence="2" id="KW-1185">Reference proteome</keyword>
<evidence type="ECO:0008006" key="3">
    <source>
        <dbReference type="Google" id="ProtNLM"/>
    </source>
</evidence>
<evidence type="ECO:0000313" key="2">
    <source>
        <dbReference type="Proteomes" id="UP001491310"/>
    </source>
</evidence>
<organism evidence="1 2">
    <name type="scientific">Coccomyxa subellipsoidea</name>
    <dbReference type="NCBI Taxonomy" id="248742"/>
    <lineage>
        <taxon>Eukaryota</taxon>
        <taxon>Viridiplantae</taxon>
        <taxon>Chlorophyta</taxon>
        <taxon>core chlorophytes</taxon>
        <taxon>Trebouxiophyceae</taxon>
        <taxon>Trebouxiophyceae incertae sedis</taxon>
        <taxon>Coccomyxaceae</taxon>
        <taxon>Coccomyxa</taxon>
    </lineage>
</organism>
<dbReference type="EMBL" id="JALJOT010000005">
    <property type="protein sequence ID" value="KAK9915344.1"/>
    <property type="molecule type" value="Genomic_DNA"/>
</dbReference>
<dbReference type="InterPro" id="IPR023214">
    <property type="entry name" value="HAD_sf"/>
</dbReference>
<dbReference type="Pfam" id="PF00702">
    <property type="entry name" value="Hydrolase"/>
    <property type="match status" value="1"/>
</dbReference>
<dbReference type="InterPro" id="IPR006439">
    <property type="entry name" value="HAD-SF_hydro_IA"/>
</dbReference>
<dbReference type="SFLD" id="SFLDS00003">
    <property type="entry name" value="Haloacid_Dehalogenase"/>
    <property type="match status" value="1"/>
</dbReference>
<dbReference type="InterPro" id="IPR036412">
    <property type="entry name" value="HAD-like_sf"/>
</dbReference>
<dbReference type="SUPFAM" id="SSF56784">
    <property type="entry name" value="HAD-like"/>
    <property type="match status" value="1"/>
</dbReference>